<evidence type="ECO:0000313" key="5">
    <source>
        <dbReference type="Proteomes" id="UP000262004"/>
    </source>
</evidence>
<evidence type="ECO:0000313" key="4">
    <source>
        <dbReference type="EMBL" id="BBD76436.1"/>
    </source>
</evidence>
<organism evidence="4 5">
    <name type="scientific">Hydrogenophilus thermoluteolus</name>
    <name type="common">Pseudomonas hydrogenothermophila</name>
    <dbReference type="NCBI Taxonomy" id="297"/>
    <lineage>
        <taxon>Bacteria</taxon>
        <taxon>Pseudomonadati</taxon>
        <taxon>Pseudomonadota</taxon>
        <taxon>Hydrogenophilia</taxon>
        <taxon>Hydrogenophilales</taxon>
        <taxon>Hydrogenophilaceae</taxon>
        <taxon>Hydrogenophilus</taxon>
    </lineage>
</organism>
<dbReference type="GO" id="GO:0006178">
    <property type="term" value="P:guanine salvage"/>
    <property type="evidence" value="ECO:0007669"/>
    <property type="project" value="TreeGrafter"/>
</dbReference>
<keyword evidence="4" id="KW-0328">Glycosyltransferase</keyword>
<dbReference type="NCBIfam" id="NF006605">
    <property type="entry name" value="PRK09162.1"/>
    <property type="match status" value="1"/>
</dbReference>
<dbReference type="GO" id="GO:0032264">
    <property type="term" value="P:IMP salvage"/>
    <property type="evidence" value="ECO:0007669"/>
    <property type="project" value="TreeGrafter"/>
</dbReference>
<dbReference type="Gene3D" id="3.40.50.2020">
    <property type="match status" value="1"/>
</dbReference>
<dbReference type="InterPro" id="IPR029057">
    <property type="entry name" value="PRTase-like"/>
</dbReference>
<dbReference type="PANTHER" id="PTHR43340:SF1">
    <property type="entry name" value="HYPOXANTHINE PHOSPHORIBOSYLTRANSFERASE"/>
    <property type="match status" value="1"/>
</dbReference>
<comment type="catalytic activity">
    <reaction evidence="1">
        <text>GMP + diphosphate = guanine + 5-phospho-alpha-D-ribose 1-diphosphate</text>
        <dbReference type="Rhea" id="RHEA:25424"/>
        <dbReference type="ChEBI" id="CHEBI:16235"/>
        <dbReference type="ChEBI" id="CHEBI:33019"/>
        <dbReference type="ChEBI" id="CHEBI:58017"/>
        <dbReference type="ChEBI" id="CHEBI:58115"/>
        <dbReference type="EC" id="2.4.2.8"/>
    </reaction>
    <physiologicalReaction direction="right-to-left" evidence="1">
        <dbReference type="Rhea" id="RHEA:25426"/>
    </physiologicalReaction>
</comment>
<dbReference type="Proteomes" id="UP000262004">
    <property type="component" value="Chromosome"/>
</dbReference>
<evidence type="ECO:0000256" key="2">
    <source>
        <dbReference type="ARBA" id="ARBA00049402"/>
    </source>
</evidence>
<dbReference type="GO" id="GO:0004422">
    <property type="term" value="F:hypoxanthine phosphoribosyltransferase activity"/>
    <property type="evidence" value="ECO:0007669"/>
    <property type="project" value="TreeGrafter"/>
</dbReference>
<evidence type="ECO:0000256" key="1">
    <source>
        <dbReference type="ARBA" id="ARBA00048811"/>
    </source>
</evidence>
<reference evidence="4 5" key="1">
    <citation type="submission" date="2018-04" db="EMBL/GenBank/DDBJ databases">
        <title>Complete genome sequence of Hydrogenophilus thermoluteolus TH-1.</title>
        <authorList>
            <person name="Arai H."/>
        </authorList>
    </citation>
    <scope>NUCLEOTIDE SEQUENCE [LARGE SCALE GENOMIC DNA]</scope>
    <source>
        <strain evidence="4 5">TH-1</strain>
    </source>
</reference>
<dbReference type="GO" id="GO:0005829">
    <property type="term" value="C:cytosol"/>
    <property type="evidence" value="ECO:0007669"/>
    <property type="project" value="TreeGrafter"/>
</dbReference>
<dbReference type="GO" id="GO:0046100">
    <property type="term" value="P:hypoxanthine metabolic process"/>
    <property type="evidence" value="ECO:0007669"/>
    <property type="project" value="TreeGrafter"/>
</dbReference>
<accession>A0A2Z6DVG6</accession>
<dbReference type="OrthoDB" id="5296940at2"/>
<dbReference type="InterPro" id="IPR000836">
    <property type="entry name" value="PRTase_dom"/>
</dbReference>
<dbReference type="RefSeq" id="WP_119334277.1">
    <property type="nucleotide sequence ID" value="NZ_AP018558.1"/>
</dbReference>
<dbReference type="AlphaFoldDB" id="A0A2Z6DVG6"/>
<dbReference type="CDD" id="cd06223">
    <property type="entry name" value="PRTases_typeI"/>
    <property type="match status" value="1"/>
</dbReference>
<sequence length="187" mass="20795">MNTTQNRSPFWQVWEEADCLADQQTVQAAIDRLAAEITARLADKSPLVYVVMNGAVIFAGQLLPRLRFPLEVTYLHATRYGNATQGAELHWRVEPTAAAEGRHVLVLDDILDEGHTLAAILERLKAEGAASVSLAVLCDKQHDRKARPGWKADFTGLEIPDRFVFGFGMDYKGYWRNAPGIYAVKGL</sequence>
<name>A0A2Z6DVG6_HYDTE</name>
<proteinExistence type="predicted"/>
<keyword evidence="5" id="KW-1185">Reference proteome</keyword>
<dbReference type="SUPFAM" id="SSF53271">
    <property type="entry name" value="PRTase-like"/>
    <property type="match status" value="1"/>
</dbReference>
<dbReference type="Pfam" id="PF00156">
    <property type="entry name" value="Pribosyltran"/>
    <property type="match status" value="1"/>
</dbReference>
<dbReference type="KEGG" id="htl:HPTL_0166"/>
<dbReference type="PANTHER" id="PTHR43340">
    <property type="entry name" value="HYPOXANTHINE-GUANINE PHOSPHORIBOSYLTRANSFERASE"/>
    <property type="match status" value="1"/>
</dbReference>
<protein>
    <submittedName>
        <fullName evidence="4">Hypoxanthine-guanine phosphoribosyltransferase</fullName>
    </submittedName>
</protein>
<dbReference type="GO" id="GO:0000287">
    <property type="term" value="F:magnesium ion binding"/>
    <property type="evidence" value="ECO:0007669"/>
    <property type="project" value="TreeGrafter"/>
</dbReference>
<gene>
    <name evidence="4" type="ORF">HPTL_0166</name>
</gene>
<keyword evidence="4" id="KW-0808">Transferase</keyword>
<dbReference type="EMBL" id="AP018558">
    <property type="protein sequence ID" value="BBD76436.1"/>
    <property type="molecule type" value="Genomic_DNA"/>
</dbReference>
<comment type="catalytic activity">
    <reaction evidence="2">
        <text>IMP + diphosphate = hypoxanthine + 5-phospho-alpha-D-ribose 1-diphosphate</text>
        <dbReference type="Rhea" id="RHEA:17973"/>
        <dbReference type="ChEBI" id="CHEBI:17368"/>
        <dbReference type="ChEBI" id="CHEBI:33019"/>
        <dbReference type="ChEBI" id="CHEBI:58017"/>
        <dbReference type="ChEBI" id="CHEBI:58053"/>
        <dbReference type="EC" id="2.4.2.8"/>
    </reaction>
    <physiologicalReaction direction="right-to-left" evidence="2">
        <dbReference type="Rhea" id="RHEA:17975"/>
    </physiologicalReaction>
</comment>
<evidence type="ECO:0000259" key="3">
    <source>
        <dbReference type="Pfam" id="PF00156"/>
    </source>
</evidence>
<feature type="domain" description="Phosphoribosyltransferase" evidence="3">
    <location>
        <begin position="20"/>
        <end position="171"/>
    </location>
</feature>
<dbReference type="InterPro" id="IPR050408">
    <property type="entry name" value="HGPRT"/>
</dbReference>
<dbReference type="GO" id="GO:0032263">
    <property type="term" value="P:GMP salvage"/>
    <property type="evidence" value="ECO:0007669"/>
    <property type="project" value="TreeGrafter"/>
</dbReference>